<sequence length="208" mass="23920">MLEVVKFIQLIERARRKLREQQLADNKEEKGNYSVQDSTTLEILFEKSISSLKQVMVLLEMQKTPFSSSNCMALINLLFPPSSRPFNKNQLELGSLPLKHIVNPRAQLHALLYQVDMEQLKNTGASKKRKASMCFAESEIPTSSELPEPERTLSKTDWTGTFRSVDSYLKRAEKEIRLLDEMLHPTTENHEKATVLEKIAQHYMNNIA</sequence>
<name>A0A1Y1Z5Q6_9FUNG</name>
<accession>A0A1Y1Z5Q6</accession>
<dbReference type="AlphaFoldDB" id="A0A1Y1Z5Q6"/>
<gene>
    <name evidence="1" type="ORF">K493DRAFT_344920</name>
</gene>
<keyword evidence="2" id="KW-1185">Reference proteome</keyword>
<dbReference type="Proteomes" id="UP000193498">
    <property type="component" value="Unassembled WGS sequence"/>
</dbReference>
<evidence type="ECO:0000313" key="1">
    <source>
        <dbReference type="EMBL" id="ORY05628.1"/>
    </source>
</evidence>
<dbReference type="InParanoid" id="A0A1Y1Z5Q6"/>
<organism evidence="1 2">
    <name type="scientific">Basidiobolus meristosporus CBS 931.73</name>
    <dbReference type="NCBI Taxonomy" id="1314790"/>
    <lineage>
        <taxon>Eukaryota</taxon>
        <taxon>Fungi</taxon>
        <taxon>Fungi incertae sedis</taxon>
        <taxon>Zoopagomycota</taxon>
        <taxon>Entomophthoromycotina</taxon>
        <taxon>Basidiobolomycetes</taxon>
        <taxon>Basidiobolales</taxon>
        <taxon>Basidiobolaceae</taxon>
        <taxon>Basidiobolus</taxon>
    </lineage>
</organism>
<comment type="caution">
    <text evidence="1">The sequence shown here is derived from an EMBL/GenBank/DDBJ whole genome shotgun (WGS) entry which is preliminary data.</text>
</comment>
<proteinExistence type="predicted"/>
<dbReference type="OrthoDB" id="3533623at2759"/>
<reference evidence="1 2" key="1">
    <citation type="submission" date="2016-07" db="EMBL/GenBank/DDBJ databases">
        <title>Pervasive Adenine N6-methylation of Active Genes in Fungi.</title>
        <authorList>
            <consortium name="DOE Joint Genome Institute"/>
            <person name="Mondo S.J."/>
            <person name="Dannebaum R.O."/>
            <person name="Kuo R.C."/>
            <person name="Labutti K."/>
            <person name="Haridas S."/>
            <person name="Kuo A."/>
            <person name="Salamov A."/>
            <person name="Ahrendt S.R."/>
            <person name="Lipzen A."/>
            <person name="Sullivan W."/>
            <person name="Andreopoulos W.B."/>
            <person name="Clum A."/>
            <person name="Lindquist E."/>
            <person name="Daum C."/>
            <person name="Ramamoorthy G.K."/>
            <person name="Gryganskyi A."/>
            <person name="Culley D."/>
            <person name="Magnuson J.K."/>
            <person name="James T.Y."/>
            <person name="O'Malley M.A."/>
            <person name="Stajich J.E."/>
            <person name="Spatafora J.W."/>
            <person name="Visel A."/>
            <person name="Grigoriev I.V."/>
        </authorList>
    </citation>
    <scope>NUCLEOTIDE SEQUENCE [LARGE SCALE GENOMIC DNA]</scope>
    <source>
        <strain evidence="1 2">CBS 931.73</strain>
    </source>
</reference>
<protein>
    <submittedName>
        <fullName evidence="1">Uncharacterized protein</fullName>
    </submittedName>
</protein>
<dbReference type="EMBL" id="MCFE01000023">
    <property type="protein sequence ID" value="ORY05628.1"/>
    <property type="molecule type" value="Genomic_DNA"/>
</dbReference>
<evidence type="ECO:0000313" key="2">
    <source>
        <dbReference type="Proteomes" id="UP000193498"/>
    </source>
</evidence>